<evidence type="ECO:0000313" key="4">
    <source>
        <dbReference type="Proteomes" id="UP000483672"/>
    </source>
</evidence>
<gene>
    <name evidence="2" type="ORF">TWF191_007288</name>
    <name evidence="1" type="ORF">TWF788_004165</name>
</gene>
<dbReference type="EMBL" id="JAABOE010000002">
    <property type="protein sequence ID" value="KAF3191974.1"/>
    <property type="molecule type" value="Genomic_DNA"/>
</dbReference>
<proteinExistence type="predicted"/>
<protein>
    <submittedName>
        <fullName evidence="1">Uncharacterized protein</fullName>
    </submittedName>
</protein>
<accession>A0A6G1LSX5</accession>
<dbReference type="Proteomes" id="UP000483672">
    <property type="component" value="Unassembled WGS sequence"/>
</dbReference>
<dbReference type="AlphaFoldDB" id="A0A6G1LSX5"/>
<organism evidence="1 3">
    <name type="scientific">Orbilia oligospora</name>
    <name type="common">Nematode-trapping fungus</name>
    <name type="synonym">Arthrobotrys oligospora</name>
    <dbReference type="NCBI Taxonomy" id="2813651"/>
    <lineage>
        <taxon>Eukaryota</taxon>
        <taxon>Fungi</taxon>
        <taxon>Dikarya</taxon>
        <taxon>Ascomycota</taxon>
        <taxon>Pezizomycotina</taxon>
        <taxon>Orbiliomycetes</taxon>
        <taxon>Orbiliales</taxon>
        <taxon>Orbiliaceae</taxon>
        <taxon>Orbilia</taxon>
    </lineage>
</organism>
<comment type="caution">
    <text evidence="1">The sequence shown here is derived from an EMBL/GenBank/DDBJ whole genome shotgun (WGS) entry which is preliminary data.</text>
</comment>
<evidence type="ECO:0000313" key="1">
    <source>
        <dbReference type="EMBL" id="KAF3191974.1"/>
    </source>
</evidence>
<dbReference type="Proteomes" id="UP000479691">
    <property type="component" value="Unassembled WGS sequence"/>
</dbReference>
<dbReference type="EMBL" id="WIPF01000044">
    <property type="protein sequence ID" value="KAF3221082.1"/>
    <property type="molecule type" value="Genomic_DNA"/>
</dbReference>
<evidence type="ECO:0000313" key="2">
    <source>
        <dbReference type="EMBL" id="KAF3221082.1"/>
    </source>
</evidence>
<reference evidence="3 4" key="1">
    <citation type="submission" date="2019-06" db="EMBL/GenBank/DDBJ databases">
        <authorList>
            <person name="Palmer J.M."/>
        </authorList>
    </citation>
    <scope>NUCLEOTIDE SEQUENCE [LARGE SCALE GENOMIC DNA]</scope>
    <source>
        <strain evidence="2 4">TWF191</strain>
        <strain evidence="1 3">TWF788</strain>
    </source>
</reference>
<sequence>MRIFRSEIGAPLTCLTFRGPNILIFRVNRARLFEFCHTNSEIWHLDLKTPDDPDYKRFNDLTMRNLHRIPRITGLYNPRTKVYVEFMGENGNETDVSHFKDYTEEDVIWEVVYADDDGYLISFPLRLLLESGKHPTIPSLVHDDIKNGYYLPTWKEYYQHRWELFLGNNYGGAQRGRASSKENRIAGSSCNLGAVSTGFPSIGTKSGL</sequence>
<name>A0A6G1LSX5_ORBOL</name>
<evidence type="ECO:0000313" key="3">
    <source>
        <dbReference type="Proteomes" id="UP000479691"/>
    </source>
</evidence>